<name>A0AAU8IV43_9ACTN</name>
<evidence type="ECO:0000256" key="6">
    <source>
        <dbReference type="ARBA" id="ARBA00022989"/>
    </source>
</evidence>
<dbReference type="Pfam" id="PF01925">
    <property type="entry name" value="TauE"/>
    <property type="match status" value="1"/>
</dbReference>
<comment type="similarity">
    <text evidence="2 8">Belongs to the 4-toluene sulfonate uptake permease (TSUP) (TC 2.A.102) family.</text>
</comment>
<keyword evidence="7 8" id="KW-0472">Membrane</keyword>
<dbReference type="GO" id="GO:0005886">
    <property type="term" value="C:plasma membrane"/>
    <property type="evidence" value="ECO:0007669"/>
    <property type="project" value="UniProtKB-SubCell"/>
</dbReference>
<evidence type="ECO:0000256" key="5">
    <source>
        <dbReference type="ARBA" id="ARBA00022692"/>
    </source>
</evidence>
<evidence type="ECO:0000256" key="2">
    <source>
        <dbReference type="ARBA" id="ARBA00009142"/>
    </source>
</evidence>
<sequence>MDVMEAVAIGAAGVAAGGMNAVVGSGTLITFPTLLAFGYPPVLANVSNNVGLVPGVLSAAYGYRRELRGQRRRLIRFGAASLLGGLVGALLLLRLPDAAFRRIVPVLILTACVLVLVQPRLNRWMKARQDQRGAARTDGGVPMWLGVLGTGVYGGYFGAAQGVLLMGMFGAVLRDDLQRLNAAKNVLASLVNGIAAVVFIAVADVDWAVAALIAAGSTAGGLLGARVGRRLPPTALRAVIVTVGVTASALLIARS</sequence>
<feature type="transmembrane region" description="Helical" evidence="8">
    <location>
        <begin position="42"/>
        <end position="62"/>
    </location>
</feature>
<evidence type="ECO:0000313" key="9">
    <source>
        <dbReference type="EMBL" id="XCJ72100.1"/>
    </source>
</evidence>
<organism evidence="9">
    <name type="scientific">Streptomyces tabacisoli</name>
    <dbReference type="NCBI Taxonomy" id="3156398"/>
    <lineage>
        <taxon>Bacteria</taxon>
        <taxon>Bacillati</taxon>
        <taxon>Actinomycetota</taxon>
        <taxon>Actinomycetes</taxon>
        <taxon>Kitasatosporales</taxon>
        <taxon>Streptomycetaceae</taxon>
        <taxon>Streptomyces</taxon>
    </lineage>
</organism>
<evidence type="ECO:0000256" key="7">
    <source>
        <dbReference type="ARBA" id="ARBA00023136"/>
    </source>
</evidence>
<dbReference type="PANTHER" id="PTHR30269">
    <property type="entry name" value="TRANSMEMBRANE PROTEIN YFCA"/>
    <property type="match status" value="1"/>
</dbReference>
<reference evidence="9" key="1">
    <citation type="submission" date="2024-06" db="EMBL/GenBank/DDBJ databases">
        <title>Streptomyces sp. strain HUAS MG91 genome sequences.</title>
        <authorList>
            <person name="Mo P."/>
        </authorList>
    </citation>
    <scope>NUCLEOTIDE SEQUENCE</scope>
    <source>
        <strain evidence="9">HUAS MG91</strain>
    </source>
</reference>
<keyword evidence="6 8" id="KW-1133">Transmembrane helix</keyword>
<dbReference type="PANTHER" id="PTHR30269:SF0">
    <property type="entry name" value="MEMBRANE TRANSPORTER PROTEIN YFCA-RELATED"/>
    <property type="match status" value="1"/>
</dbReference>
<evidence type="ECO:0000256" key="1">
    <source>
        <dbReference type="ARBA" id="ARBA00004651"/>
    </source>
</evidence>
<dbReference type="AlphaFoldDB" id="A0AAU8IV43"/>
<feature type="transmembrane region" description="Helical" evidence="8">
    <location>
        <begin position="235"/>
        <end position="253"/>
    </location>
</feature>
<dbReference type="InterPro" id="IPR002781">
    <property type="entry name" value="TM_pro_TauE-like"/>
</dbReference>
<protein>
    <recommendedName>
        <fullName evidence="8">Probable membrane transporter protein</fullName>
    </recommendedName>
</protein>
<accession>A0AAU8IV43</accession>
<evidence type="ECO:0000256" key="4">
    <source>
        <dbReference type="ARBA" id="ARBA00022475"/>
    </source>
</evidence>
<keyword evidence="4 8" id="KW-1003">Cell membrane</keyword>
<dbReference type="KEGG" id="stac:ABII15_19925"/>
<comment type="subcellular location">
    <subcellularLocation>
        <location evidence="1 8">Cell membrane</location>
        <topology evidence="1 8">Multi-pass membrane protein</topology>
    </subcellularLocation>
</comment>
<dbReference type="RefSeq" id="WP_353943684.1">
    <property type="nucleotide sequence ID" value="NZ_CP159534.1"/>
</dbReference>
<feature type="transmembrane region" description="Helical" evidence="8">
    <location>
        <begin position="185"/>
        <end position="203"/>
    </location>
</feature>
<feature type="transmembrane region" description="Helical" evidence="8">
    <location>
        <begin position="209"/>
        <end position="228"/>
    </location>
</feature>
<evidence type="ECO:0000256" key="3">
    <source>
        <dbReference type="ARBA" id="ARBA00022448"/>
    </source>
</evidence>
<dbReference type="EMBL" id="CP159534">
    <property type="protein sequence ID" value="XCJ72100.1"/>
    <property type="molecule type" value="Genomic_DNA"/>
</dbReference>
<evidence type="ECO:0000256" key="8">
    <source>
        <dbReference type="RuleBase" id="RU363041"/>
    </source>
</evidence>
<feature type="transmembrane region" description="Helical" evidence="8">
    <location>
        <begin position="74"/>
        <end position="93"/>
    </location>
</feature>
<feature type="transmembrane region" description="Helical" evidence="8">
    <location>
        <begin position="99"/>
        <end position="121"/>
    </location>
</feature>
<dbReference type="InterPro" id="IPR052017">
    <property type="entry name" value="TSUP"/>
</dbReference>
<keyword evidence="5 8" id="KW-0812">Transmembrane</keyword>
<keyword evidence="3" id="KW-0813">Transport</keyword>
<proteinExistence type="inferred from homology"/>
<gene>
    <name evidence="9" type="ORF">ABII15_19925</name>
</gene>